<protein>
    <submittedName>
        <fullName evidence="2">Uncharacterized protein</fullName>
    </submittedName>
</protein>
<accession>A0AA41VEY8</accession>
<dbReference type="Proteomes" id="UP001177140">
    <property type="component" value="Unassembled WGS sequence"/>
</dbReference>
<sequence>MAPKTSSSLLVGFLFVMLIALSAFSETAFAVTFVETCRKNGGIVKHSSKATTDGKVVEDVSKFRTCSDCRRQCGEKCPKGTFLLTPSVCFTTPCPQPNAVLFKGVCNVSSPRSNSVACSCCCLSHEVDE</sequence>
<dbReference type="EMBL" id="JAJJMA010207979">
    <property type="protein sequence ID" value="MCL7040052.1"/>
    <property type="molecule type" value="Genomic_DNA"/>
</dbReference>
<evidence type="ECO:0000313" key="2">
    <source>
        <dbReference type="EMBL" id="MCL7040052.1"/>
    </source>
</evidence>
<feature type="signal peptide" evidence="1">
    <location>
        <begin position="1"/>
        <end position="30"/>
    </location>
</feature>
<evidence type="ECO:0000256" key="1">
    <source>
        <dbReference type="SAM" id="SignalP"/>
    </source>
</evidence>
<gene>
    <name evidence="2" type="ORF">MKW94_024258</name>
</gene>
<keyword evidence="3" id="KW-1185">Reference proteome</keyword>
<evidence type="ECO:0000313" key="3">
    <source>
        <dbReference type="Proteomes" id="UP001177140"/>
    </source>
</evidence>
<reference evidence="2" key="1">
    <citation type="submission" date="2022-03" db="EMBL/GenBank/DDBJ databases">
        <title>A functionally conserved STORR gene fusion in Papaver species that diverged 16.8 million years ago.</title>
        <authorList>
            <person name="Catania T."/>
        </authorList>
    </citation>
    <scope>NUCLEOTIDE SEQUENCE</scope>
    <source>
        <strain evidence="2">S-191538</strain>
    </source>
</reference>
<comment type="caution">
    <text evidence="2">The sequence shown here is derived from an EMBL/GenBank/DDBJ whole genome shotgun (WGS) entry which is preliminary data.</text>
</comment>
<proteinExistence type="predicted"/>
<name>A0AA41VEY8_PAPNU</name>
<dbReference type="AlphaFoldDB" id="A0AA41VEY8"/>
<organism evidence="2 3">
    <name type="scientific">Papaver nudicaule</name>
    <name type="common">Iceland poppy</name>
    <dbReference type="NCBI Taxonomy" id="74823"/>
    <lineage>
        <taxon>Eukaryota</taxon>
        <taxon>Viridiplantae</taxon>
        <taxon>Streptophyta</taxon>
        <taxon>Embryophyta</taxon>
        <taxon>Tracheophyta</taxon>
        <taxon>Spermatophyta</taxon>
        <taxon>Magnoliopsida</taxon>
        <taxon>Ranunculales</taxon>
        <taxon>Papaveraceae</taxon>
        <taxon>Papaveroideae</taxon>
        <taxon>Papaver</taxon>
    </lineage>
</organism>
<feature type="chain" id="PRO_5041414167" evidence="1">
    <location>
        <begin position="31"/>
        <end position="129"/>
    </location>
</feature>
<keyword evidence="1" id="KW-0732">Signal</keyword>